<feature type="domain" description="C2H2-type" evidence="8">
    <location>
        <begin position="878"/>
        <end position="908"/>
    </location>
</feature>
<feature type="compositionally biased region" description="Basic residues" evidence="7">
    <location>
        <begin position="45"/>
        <end position="54"/>
    </location>
</feature>
<evidence type="ECO:0000313" key="9">
    <source>
        <dbReference type="EMBL" id="OXU23339.1"/>
    </source>
</evidence>
<dbReference type="STRING" id="543379.A0A232EYF4"/>
<evidence type="ECO:0000259" key="8">
    <source>
        <dbReference type="PROSITE" id="PS50157"/>
    </source>
</evidence>
<feature type="compositionally biased region" description="Polar residues" evidence="7">
    <location>
        <begin position="338"/>
        <end position="348"/>
    </location>
</feature>
<feature type="compositionally biased region" description="Basic residues" evidence="7">
    <location>
        <begin position="1230"/>
        <end position="1256"/>
    </location>
</feature>
<dbReference type="Gene3D" id="3.30.160.60">
    <property type="entry name" value="Classic Zinc Finger"/>
    <property type="match status" value="4"/>
</dbReference>
<gene>
    <name evidence="9" type="ORF">TSAR_014880</name>
</gene>
<dbReference type="Pfam" id="PF00400">
    <property type="entry name" value="WD40"/>
    <property type="match status" value="2"/>
</dbReference>
<feature type="region of interest" description="Disordered" evidence="7">
    <location>
        <begin position="999"/>
        <end position="1018"/>
    </location>
</feature>
<feature type="domain" description="C2H2-type" evidence="8">
    <location>
        <begin position="754"/>
        <end position="781"/>
    </location>
</feature>
<evidence type="ECO:0000256" key="7">
    <source>
        <dbReference type="SAM" id="MobiDB-lite"/>
    </source>
</evidence>
<evidence type="ECO:0000256" key="1">
    <source>
        <dbReference type="ARBA" id="ARBA00004123"/>
    </source>
</evidence>
<keyword evidence="10" id="KW-1185">Reference proteome</keyword>
<dbReference type="FunFam" id="3.30.160.60:FF:001636">
    <property type="entry name" value="CLUMA_CG004886, isoform A"/>
    <property type="match status" value="1"/>
</dbReference>
<keyword evidence="2 6" id="KW-0853">WD repeat</keyword>
<feature type="compositionally biased region" description="Basic residues" evidence="7">
    <location>
        <begin position="384"/>
        <end position="401"/>
    </location>
</feature>
<feature type="domain" description="C2H2-type" evidence="8">
    <location>
        <begin position="819"/>
        <end position="842"/>
    </location>
</feature>
<dbReference type="Gene3D" id="2.130.10.10">
    <property type="entry name" value="YVTN repeat-like/Quinoprotein amine dehydrogenase"/>
    <property type="match status" value="1"/>
</dbReference>
<dbReference type="InterPro" id="IPR013087">
    <property type="entry name" value="Znf_C2H2_type"/>
</dbReference>
<dbReference type="GO" id="GO:0008757">
    <property type="term" value="F:S-adenosylmethionine-dependent methyltransferase activity"/>
    <property type="evidence" value="ECO:0007669"/>
    <property type="project" value="UniProtKB-ARBA"/>
</dbReference>
<sequence>MPKKSTRHAHVRQTASSATAVATAAAATATASLDSAGSEPLEKPNKRHRSVHIGPKNGRRWLSLKKRLGLPTDDDLVVYLLDLAESISERRDEIQCAVEKQVVAPTELSSDMHERPRRSQRKLVAAEESLKNDKSEKLNKAVNSPANEDKIIQQDSKSCSKSCLRTSKVKRHEKKARHHKRKKKKRQKIQDLKNLLTLDNKISNNSFWQFDSESDTEKCCTDLQENFISQTITGQSSKDFDFEDSNSKVETCEKLPHDTSAETISSEVNRTNEFIDHNLVHQTCVQEQIDIRTIQSLDSQELQVQSKLNKPSADSLEPNQSSVENSTSNSPNEKDLESTQTTEYSNLANKHKRSKREANETYDLSEGLDTSYSDDSKSITYKPDKKRHKSGDHQNKKHHDVRRAPQDGIITGDESQDFLNCANNPITCANPAPDDSTLPTQAMIGGSQVEPPRLAIKIKLCQECNSRHLQDACPLTEPQYTIKDSISLEQWVQKHDRNSEAMKAFNSNDPMSQGYGNHADDGFDSEEEVSEQYKSKIKKGCEEKQQTVDVNRPLYARESLPDCLDFKLSNTDHGLGVFVKSLVPMYAQLGPLIGKTVQEMDIPDDFSMRHIWEVDINNKTMYISTTNPLTSNWIRYVRPAETKEDRNVALISKNGELFLVTTKSLIAGTELTYWSDSQSTAWTRKNKVDKTNCGGCNLNFTHPIYYRLHCCIFHDTNYSLTIRKYHCKVCGAAVLGKDNIMKHAAQLHAGRGAYQCQYCKKFFLRLNYLEMHRTYGCSQNPQRSRPLCDFCGRKFCQPQKLKVHIKRMHSDMSEVLREFQCKLCLKLLGSRAALQRHMKEVHHKDVVGAATCDRCGKMFQNKSNLKIHMLTHSGVKPFKCKENGCKAAFTTKQCLQFHYKKVHGLSEEKMPKIERSVAYTFDAYSGGLVEDAGRGKTPKFNASSAQENSDSLASFDECSSENNNAAFAADIPCSSNSSSSKQLKECEESNHQISVVVPSNAESQSAVESADSDVDLYGSSRISNKDNKKWISEFDPAPSTPPATSSTDIYSFHENKRDEEKIHSSNTSLMDDSTKLGLSMYRRTESANASLLVEAALDAAEREIGAVSSPILEDSDREANLYSITNELDFKTTCSQNQVVQRSPEGGHLDSYMQNELVTTSPETNTHARHTPPGHMHLDYHIHRPIEYINTTGRAHNIEQYLDQQEVQRVIHVSQEVPTSPSRYQEIPHPHSHSHSHAHSLSHTQTHPHTHPHHHQITTDALSDDEGDSVAQNLSLPIKDKSLQQLDLTKYDGLEKSFGQNYPEDNDGTLDCISLAVTCTFNKRGTLLAVGCNDGRIVIWDFLTRGIAKIISAHVHPVCSLSWSRNGHKLLSASTDNNVCIWDVLTGECEQKYRFPSPILKVQFHPRNWTKFLVCPMRHAAVMVDIQGTHQVIPLDQDSDLNIVASFNRRGDYIFTGNGRGRILVLEVESCTVKASFKISQGTASNTAVKSIEFARRGSCFLVNTADRVIRVYDSAEVLACGQDGQPEPIQKLQDLVNKTTWKKCCFSGDGEYVCAGSARQHALYIWEKSVGNLQKILHGTKGELLLDVVWHPVRPIIASISSGVVSIWAQNQVENWSAFAPDFKELDENVEYEERESEFDISDEDKSVVQGEEAQDEEVEVDVAAIDRVAAFCSSDEETEDPESLQFIPISPEVEDDQETQPASHEIPTKKHRFHDIDLKGAPTDVIHPLFNKGKDKPAAKKGRPRLEHRKGK</sequence>
<accession>A0A232EYF4</accession>
<dbReference type="PROSITE" id="PS00028">
    <property type="entry name" value="ZINC_FINGER_C2H2_1"/>
    <property type="match status" value="4"/>
</dbReference>
<protein>
    <recommendedName>
        <fullName evidence="8">C2H2-type domain-containing protein</fullName>
    </recommendedName>
</protein>
<feature type="region of interest" description="Disordered" evidence="7">
    <location>
        <begin position="170"/>
        <end position="189"/>
    </location>
</feature>
<keyword evidence="5" id="KW-0862">Zinc</keyword>
<dbReference type="InterPro" id="IPR036236">
    <property type="entry name" value="Znf_C2H2_sf"/>
</dbReference>
<feature type="region of interest" description="Disordered" evidence="7">
    <location>
        <begin position="1217"/>
        <end position="1268"/>
    </location>
</feature>
<feature type="compositionally biased region" description="Basic residues" evidence="7">
    <location>
        <begin position="170"/>
        <end position="187"/>
    </location>
</feature>
<evidence type="ECO:0000256" key="5">
    <source>
        <dbReference type="PROSITE-ProRule" id="PRU00042"/>
    </source>
</evidence>
<dbReference type="InterPro" id="IPR037850">
    <property type="entry name" value="RBBP5/Swd1"/>
</dbReference>
<feature type="region of interest" description="Disordered" evidence="7">
    <location>
        <begin position="31"/>
        <end position="54"/>
    </location>
</feature>
<dbReference type="InterPro" id="IPR001680">
    <property type="entry name" value="WD40_rpt"/>
</dbReference>
<dbReference type="PROSITE" id="PS50082">
    <property type="entry name" value="WD_REPEATS_2"/>
    <property type="match status" value="1"/>
</dbReference>
<comment type="subcellular location">
    <subcellularLocation>
        <location evidence="1">Nucleus</location>
    </subcellularLocation>
</comment>
<feature type="repeat" description="WD" evidence="6">
    <location>
        <begin position="1351"/>
        <end position="1392"/>
    </location>
</feature>
<proteinExistence type="predicted"/>
<dbReference type="GO" id="GO:0048188">
    <property type="term" value="C:Set1C/COMPASS complex"/>
    <property type="evidence" value="ECO:0007669"/>
    <property type="project" value="InterPro"/>
</dbReference>
<dbReference type="PROSITE" id="PS00678">
    <property type="entry name" value="WD_REPEATS_1"/>
    <property type="match status" value="1"/>
</dbReference>
<feature type="compositionally biased region" description="Polar residues" evidence="7">
    <location>
        <begin position="317"/>
        <end position="331"/>
    </location>
</feature>
<feature type="compositionally biased region" description="Polar residues" evidence="7">
    <location>
        <begin position="505"/>
        <end position="515"/>
    </location>
</feature>
<evidence type="ECO:0000313" key="10">
    <source>
        <dbReference type="Proteomes" id="UP000215335"/>
    </source>
</evidence>
<feature type="domain" description="C2H2-type" evidence="8">
    <location>
        <begin position="786"/>
        <end position="814"/>
    </location>
</feature>
<evidence type="ECO:0000256" key="3">
    <source>
        <dbReference type="ARBA" id="ARBA00022737"/>
    </source>
</evidence>
<evidence type="ECO:0000256" key="4">
    <source>
        <dbReference type="ARBA" id="ARBA00023242"/>
    </source>
</evidence>
<evidence type="ECO:0000256" key="2">
    <source>
        <dbReference type="ARBA" id="ARBA00022574"/>
    </source>
</evidence>
<dbReference type="GO" id="GO:0008276">
    <property type="term" value="F:protein methyltransferase activity"/>
    <property type="evidence" value="ECO:0007669"/>
    <property type="project" value="UniProtKB-ARBA"/>
</dbReference>
<dbReference type="PROSITE" id="PS50157">
    <property type="entry name" value="ZINC_FINGER_C2H2_2"/>
    <property type="match status" value="6"/>
</dbReference>
<dbReference type="SUPFAM" id="SSF57667">
    <property type="entry name" value="beta-beta-alpha zinc fingers"/>
    <property type="match status" value="3"/>
</dbReference>
<evidence type="ECO:0000256" key="6">
    <source>
        <dbReference type="PROSITE-ProRule" id="PRU00221"/>
    </source>
</evidence>
<dbReference type="InterPro" id="IPR015943">
    <property type="entry name" value="WD40/YVTN_repeat-like_dom_sf"/>
</dbReference>
<keyword evidence="4" id="KW-0539">Nucleus</keyword>
<dbReference type="GO" id="GO:0008270">
    <property type="term" value="F:zinc ion binding"/>
    <property type="evidence" value="ECO:0007669"/>
    <property type="project" value="UniProtKB-KW"/>
</dbReference>
<keyword evidence="3" id="KW-0677">Repeat</keyword>
<feature type="region of interest" description="Disordered" evidence="7">
    <location>
        <begin position="505"/>
        <end position="530"/>
    </location>
</feature>
<dbReference type="SUPFAM" id="SSF117289">
    <property type="entry name" value="Nucleoporin domain"/>
    <property type="match status" value="1"/>
</dbReference>
<feature type="domain" description="C2H2-type" evidence="8">
    <location>
        <begin position="850"/>
        <end position="877"/>
    </location>
</feature>
<dbReference type="Proteomes" id="UP000215335">
    <property type="component" value="Unassembled WGS sequence"/>
</dbReference>
<dbReference type="PROSITE" id="PS50294">
    <property type="entry name" value="WD_REPEATS_REGION"/>
    <property type="match status" value="1"/>
</dbReference>
<dbReference type="InterPro" id="IPR046341">
    <property type="entry name" value="SET_dom_sf"/>
</dbReference>
<organism evidence="9 10">
    <name type="scientific">Trichomalopsis sarcophagae</name>
    <dbReference type="NCBI Taxonomy" id="543379"/>
    <lineage>
        <taxon>Eukaryota</taxon>
        <taxon>Metazoa</taxon>
        <taxon>Ecdysozoa</taxon>
        <taxon>Arthropoda</taxon>
        <taxon>Hexapoda</taxon>
        <taxon>Insecta</taxon>
        <taxon>Pterygota</taxon>
        <taxon>Neoptera</taxon>
        <taxon>Endopterygota</taxon>
        <taxon>Hymenoptera</taxon>
        <taxon>Apocrita</taxon>
        <taxon>Proctotrupomorpha</taxon>
        <taxon>Chalcidoidea</taxon>
        <taxon>Pteromalidae</taxon>
        <taxon>Pteromalinae</taxon>
        <taxon>Trichomalopsis</taxon>
    </lineage>
</organism>
<dbReference type="InterPro" id="IPR001214">
    <property type="entry name" value="SET_dom"/>
</dbReference>
<dbReference type="SMART" id="SM00355">
    <property type="entry name" value="ZnF_C2H2"/>
    <property type="match status" value="7"/>
</dbReference>
<dbReference type="InterPro" id="IPR019775">
    <property type="entry name" value="WD40_repeat_CS"/>
</dbReference>
<feature type="compositionally biased region" description="Basic residues" evidence="7">
    <location>
        <begin position="1741"/>
        <end position="1754"/>
    </location>
</feature>
<dbReference type="OrthoDB" id="6369905at2759"/>
<reference evidence="9 10" key="1">
    <citation type="journal article" date="2017" name="Curr. Biol.">
        <title>The Evolution of Venom by Co-option of Single-Copy Genes.</title>
        <authorList>
            <person name="Martinson E.O."/>
            <person name="Mrinalini"/>
            <person name="Kelkar Y.D."/>
            <person name="Chang C.H."/>
            <person name="Werren J.H."/>
        </authorList>
    </citation>
    <scope>NUCLEOTIDE SEQUENCE [LARGE SCALE GENOMIC DNA]</scope>
    <source>
        <strain evidence="9 10">Alberta</strain>
        <tissue evidence="9">Whole body</tissue>
    </source>
</reference>
<dbReference type="GO" id="GO:0008170">
    <property type="term" value="F:N-methyltransferase activity"/>
    <property type="evidence" value="ECO:0007669"/>
    <property type="project" value="UniProtKB-ARBA"/>
</dbReference>
<dbReference type="EMBL" id="NNAY01001642">
    <property type="protein sequence ID" value="OXU23339.1"/>
    <property type="molecule type" value="Genomic_DNA"/>
</dbReference>
<dbReference type="PANTHER" id="PTHR44040">
    <property type="entry name" value="RETINOBLASTOMA-BINDING PROTEIN 5"/>
    <property type="match status" value="1"/>
</dbReference>
<dbReference type="PANTHER" id="PTHR44040:SF1">
    <property type="entry name" value="RETINOBLASTOMA-BINDING PROTEIN 5"/>
    <property type="match status" value="1"/>
</dbReference>
<name>A0A232EYF4_9HYME</name>
<feature type="region of interest" description="Disordered" evidence="7">
    <location>
        <begin position="305"/>
        <end position="413"/>
    </location>
</feature>
<keyword evidence="5" id="KW-0863">Zinc-finger</keyword>
<dbReference type="Gene3D" id="2.170.270.10">
    <property type="entry name" value="SET domain"/>
    <property type="match status" value="1"/>
</dbReference>
<feature type="domain" description="C2H2-type" evidence="8">
    <location>
        <begin position="725"/>
        <end position="753"/>
    </location>
</feature>
<dbReference type="SMART" id="SM00320">
    <property type="entry name" value="WD40"/>
    <property type="match status" value="5"/>
</dbReference>
<feature type="region of interest" description="Disordered" evidence="7">
    <location>
        <begin position="1694"/>
        <end position="1754"/>
    </location>
</feature>
<keyword evidence="5" id="KW-0479">Metal-binding</keyword>
<dbReference type="Pfam" id="PF21549">
    <property type="entry name" value="PRDM2_PR"/>
    <property type="match status" value="1"/>
</dbReference>
<comment type="caution">
    <text evidence="9">The sequence shown here is derived from an EMBL/GenBank/DDBJ whole genome shotgun (WGS) entry which is preliminary data.</text>
</comment>